<evidence type="ECO:0000256" key="1">
    <source>
        <dbReference type="SAM" id="Phobius"/>
    </source>
</evidence>
<keyword evidence="1" id="KW-0812">Transmembrane</keyword>
<keyword evidence="1" id="KW-0472">Membrane</keyword>
<keyword evidence="1" id="KW-1133">Transmembrane helix</keyword>
<feature type="transmembrane region" description="Helical" evidence="1">
    <location>
        <begin position="47"/>
        <end position="71"/>
    </location>
</feature>
<gene>
    <name evidence="2" type="ORF">KGMB02408_13370</name>
</gene>
<dbReference type="Proteomes" id="UP000288079">
    <property type="component" value="Unassembled WGS sequence"/>
</dbReference>
<dbReference type="AlphaFoldDB" id="A0A401LS33"/>
<reference evidence="2 3" key="1">
    <citation type="submission" date="2018-10" db="EMBL/GenBank/DDBJ databases">
        <title>Draft Genome Sequence of Bacteroides sp. KCTC 15687.</title>
        <authorList>
            <person name="Yu S.Y."/>
            <person name="Kim J.S."/>
            <person name="Oh B.S."/>
            <person name="Park S.H."/>
            <person name="Kang S.W."/>
            <person name="Park J.E."/>
            <person name="Choi S.H."/>
            <person name="Han K.I."/>
            <person name="Lee K.C."/>
            <person name="Eom M.K."/>
            <person name="Suh M.K."/>
            <person name="Lee D.H."/>
            <person name="Yoon H."/>
            <person name="Kim B."/>
            <person name="Yang S.J."/>
            <person name="Lee J.S."/>
            <person name="Lee J.H."/>
        </authorList>
    </citation>
    <scope>NUCLEOTIDE SEQUENCE [LARGE SCALE GENOMIC DNA]</scope>
    <source>
        <strain evidence="2 3">KCTC 15687</strain>
    </source>
</reference>
<evidence type="ECO:0000313" key="3">
    <source>
        <dbReference type="Proteomes" id="UP000288079"/>
    </source>
</evidence>
<dbReference type="EMBL" id="BHWB01000003">
    <property type="protein sequence ID" value="GCB34392.1"/>
    <property type="molecule type" value="Genomic_DNA"/>
</dbReference>
<proteinExistence type="predicted"/>
<organism evidence="2 3">
    <name type="scientific">Bacteroides faecalis</name>
    <dbReference type="NCBI Taxonomy" id="2447885"/>
    <lineage>
        <taxon>Bacteria</taxon>
        <taxon>Pseudomonadati</taxon>
        <taxon>Bacteroidota</taxon>
        <taxon>Bacteroidia</taxon>
        <taxon>Bacteroidales</taxon>
        <taxon>Bacteroidaceae</taxon>
        <taxon>Bacteroides</taxon>
    </lineage>
</organism>
<accession>A0A401LS33</accession>
<feature type="transmembrane region" description="Helical" evidence="1">
    <location>
        <begin position="20"/>
        <end position="40"/>
    </location>
</feature>
<protein>
    <submittedName>
        <fullName evidence="2">Uncharacterized protein</fullName>
    </submittedName>
</protein>
<evidence type="ECO:0000313" key="2">
    <source>
        <dbReference type="EMBL" id="GCB34392.1"/>
    </source>
</evidence>
<comment type="caution">
    <text evidence="2">The sequence shown here is derived from an EMBL/GenBank/DDBJ whole genome shotgun (WGS) entry which is preliminary data.</text>
</comment>
<keyword evidence="3" id="KW-1185">Reference proteome</keyword>
<sequence>MNLPNPTNKKGKILGISNGISIFLIIIVKNIGLSIFMTIFVPIMKKLSYITVMFLSLLIIYSGVGVSIMHYCCVRCESAQNCCMDGCSKCRKVHSCDSKKDCKEEGCTATIYKIDLMKHTSEMTVSVPVIALFYGQINEWMASICMDYSEVYSRFWDPPHGCPRQRLALHSVLII</sequence>
<name>A0A401LS33_9BACE</name>